<accession>A0ABW3IHI7</accession>
<dbReference type="EMBL" id="JBHTJP010000035">
    <property type="protein sequence ID" value="MFD0976985.1"/>
    <property type="molecule type" value="Genomic_DNA"/>
</dbReference>
<feature type="transmembrane region" description="Helical" evidence="1">
    <location>
        <begin position="87"/>
        <end position="109"/>
    </location>
</feature>
<gene>
    <name evidence="2" type="ORF">ACFQ1G_09290</name>
</gene>
<keyword evidence="1" id="KW-0472">Membrane</keyword>
<reference evidence="3" key="1">
    <citation type="journal article" date="2019" name="Int. J. Syst. Evol. Microbiol.">
        <title>The Global Catalogue of Microorganisms (GCM) 10K type strain sequencing project: providing services to taxonomists for standard genome sequencing and annotation.</title>
        <authorList>
            <consortium name="The Broad Institute Genomics Platform"/>
            <consortium name="The Broad Institute Genome Sequencing Center for Infectious Disease"/>
            <person name="Wu L."/>
            <person name="Ma J."/>
        </authorList>
    </citation>
    <scope>NUCLEOTIDE SEQUENCE [LARGE SCALE GENOMIC DNA]</scope>
    <source>
        <strain evidence="3">CCUG 60898</strain>
    </source>
</reference>
<evidence type="ECO:0000313" key="3">
    <source>
        <dbReference type="Proteomes" id="UP001597100"/>
    </source>
</evidence>
<organism evidence="2 3">
    <name type="scientific">Salinimicrobium gaetbulicola</name>
    <dbReference type="NCBI Taxonomy" id="999702"/>
    <lineage>
        <taxon>Bacteria</taxon>
        <taxon>Pseudomonadati</taxon>
        <taxon>Bacteroidota</taxon>
        <taxon>Flavobacteriia</taxon>
        <taxon>Flavobacteriales</taxon>
        <taxon>Flavobacteriaceae</taxon>
        <taxon>Salinimicrobium</taxon>
    </lineage>
</organism>
<dbReference type="Proteomes" id="UP001597100">
    <property type="component" value="Unassembled WGS sequence"/>
</dbReference>
<keyword evidence="3" id="KW-1185">Reference proteome</keyword>
<proteinExistence type="predicted"/>
<comment type="caution">
    <text evidence="2">The sequence shown here is derived from an EMBL/GenBank/DDBJ whole genome shotgun (WGS) entry which is preliminary data.</text>
</comment>
<evidence type="ECO:0000313" key="2">
    <source>
        <dbReference type="EMBL" id="MFD0976985.1"/>
    </source>
</evidence>
<feature type="transmembrane region" description="Helical" evidence="1">
    <location>
        <begin position="48"/>
        <end position="75"/>
    </location>
</feature>
<dbReference type="RefSeq" id="WP_380738883.1">
    <property type="nucleotide sequence ID" value="NZ_JBHTJP010000035.1"/>
</dbReference>
<name>A0ABW3IHI7_9FLAO</name>
<keyword evidence="1" id="KW-1133">Transmembrane helix</keyword>
<sequence>MTVEEIKLKIKWWESKRWIFNLVVGLFGAYAVYDGLSREEIYWSNADLIGILLWGIGANIFYSAGILVELFNWYYLNNRITFAKFRMMFFIAGLLFSCFWTLWCGWNYFSKPFLW</sequence>
<protein>
    <submittedName>
        <fullName evidence="2">Uncharacterized protein</fullName>
    </submittedName>
</protein>
<evidence type="ECO:0000256" key="1">
    <source>
        <dbReference type="SAM" id="Phobius"/>
    </source>
</evidence>
<feature type="transmembrane region" description="Helical" evidence="1">
    <location>
        <begin position="18"/>
        <end position="36"/>
    </location>
</feature>
<keyword evidence="1" id="KW-0812">Transmembrane</keyword>